<dbReference type="EMBL" id="JAJAQI010000059">
    <property type="protein sequence ID" value="MCB4824964.1"/>
    <property type="molecule type" value="Genomic_DNA"/>
</dbReference>
<comment type="caution">
    <text evidence="3">The sequence shown here is derived from an EMBL/GenBank/DDBJ whole genome shotgun (WGS) entry which is preliminary data.</text>
</comment>
<keyword evidence="1" id="KW-0597">Phosphoprotein</keyword>
<protein>
    <submittedName>
        <fullName evidence="3">Response regulator</fullName>
    </submittedName>
</protein>
<dbReference type="GO" id="GO:0000160">
    <property type="term" value="P:phosphorelay signal transduction system"/>
    <property type="evidence" value="ECO:0007669"/>
    <property type="project" value="InterPro"/>
</dbReference>
<accession>A0A9X1LAM0</accession>
<dbReference type="Proteomes" id="UP001139311">
    <property type="component" value="Unassembled WGS sequence"/>
</dbReference>
<dbReference type="RefSeq" id="WP_226613575.1">
    <property type="nucleotide sequence ID" value="NZ_JAJAQI010000059.1"/>
</dbReference>
<dbReference type="PROSITE" id="PS50110">
    <property type="entry name" value="RESPONSE_REGULATORY"/>
    <property type="match status" value="1"/>
</dbReference>
<name>A0A9X1LAM0_9PROT</name>
<dbReference type="Gene3D" id="3.40.50.2300">
    <property type="match status" value="1"/>
</dbReference>
<dbReference type="SMART" id="SM00448">
    <property type="entry name" value="REC"/>
    <property type="match status" value="1"/>
</dbReference>
<dbReference type="SUPFAM" id="SSF52172">
    <property type="entry name" value="CheY-like"/>
    <property type="match status" value="1"/>
</dbReference>
<evidence type="ECO:0000259" key="2">
    <source>
        <dbReference type="PROSITE" id="PS50110"/>
    </source>
</evidence>
<feature type="modified residue" description="4-aspartylphosphate" evidence="1">
    <location>
        <position position="71"/>
    </location>
</feature>
<dbReference type="InterPro" id="IPR001789">
    <property type="entry name" value="Sig_transdc_resp-reg_receiver"/>
</dbReference>
<dbReference type="InterPro" id="IPR011006">
    <property type="entry name" value="CheY-like_superfamily"/>
</dbReference>
<organism evidence="3 4">
    <name type="scientific">Roseicella aerolata</name>
    <dbReference type="NCBI Taxonomy" id="2883479"/>
    <lineage>
        <taxon>Bacteria</taxon>
        <taxon>Pseudomonadati</taxon>
        <taxon>Pseudomonadota</taxon>
        <taxon>Alphaproteobacteria</taxon>
        <taxon>Acetobacterales</taxon>
        <taxon>Roseomonadaceae</taxon>
        <taxon>Roseicella</taxon>
    </lineage>
</organism>
<evidence type="ECO:0000256" key="1">
    <source>
        <dbReference type="PROSITE-ProRule" id="PRU00169"/>
    </source>
</evidence>
<gene>
    <name evidence="3" type="ORF">LHA35_24865</name>
</gene>
<sequence length="134" mass="13884">MHNRPAPCLPAMLRGRRIFIVEDEALVALVVGYGLVDAGAEVVGPAASVGEALELINRAQHEGRLDAAVLDINLQGLAVSPEADRLASLDVPFVFSTGYGENCDRGAHPAALVLAKPFGPHALVAAVEGLVAGR</sequence>
<evidence type="ECO:0000313" key="4">
    <source>
        <dbReference type="Proteomes" id="UP001139311"/>
    </source>
</evidence>
<reference evidence="3" key="1">
    <citation type="submission" date="2021-10" db="EMBL/GenBank/DDBJ databases">
        <title>Roseicella aerolatum sp. nov., isolated from aerosols of e-waste dismantling site.</title>
        <authorList>
            <person name="Qin T."/>
        </authorList>
    </citation>
    <scope>NUCLEOTIDE SEQUENCE</scope>
    <source>
        <strain evidence="3">GB24</strain>
    </source>
</reference>
<evidence type="ECO:0000313" key="3">
    <source>
        <dbReference type="EMBL" id="MCB4824964.1"/>
    </source>
</evidence>
<proteinExistence type="predicted"/>
<feature type="domain" description="Response regulatory" evidence="2">
    <location>
        <begin position="17"/>
        <end position="131"/>
    </location>
</feature>
<dbReference type="AlphaFoldDB" id="A0A9X1LAM0"/>
<keyword evidence="4" id="KW-1185">Reference proteome</keyword>